<organism evidence="4 5">
    <name type="scientific">Salpingoeca rosetta (strain ATCC 50818 / BSB-021)</name>
    <dbReference type="NCBI Taxonomy" id="946362"/>
    <lineage>
        <taxon>Eukaryota</taxon>
        <taxon>Choanoflagellata</taxon>
        <taxon>Craspedida</taxon>
        <taxon>Salpingoecidae</taxon>
        <taxon>Salpingoeca</taxon>
    </lineage>
</organism>
<protein>
    <recommendedName>
        <fullName evidence="3">SH2 domain-containing protein</fullName>
    </recommendedName>
</protein>
<dbReference type="CDD" id="cd00934">
    <property type="entry name" value="PTB"/>
    <property type="match status" value="1"/>
</dbReference>
<feature type="domain" description="SH2" evidence="3">
    <location>
        <begin position="185"/>
        <end position="277"/>
    </location>
</feature>
<dbReference type="Gene3D" id="2.30.29.30">
    <property type="entry name" value="Pleckstrin-homology domain (PH domain)/Phosphotyrosine-binding domain (PTB)"/>
    <property type="match status" value="1"/>
</dbReference>
<dbReference type="PANTHER" id="PTHR19969:SF5">
    <property type="entry name" value="CRK-LIKE PROTEIN"/>
    <property type="match status" value="1"/>
</dbReference>
<evidence type="ECO:0000313" key="4">
    <source>
        <dbReference type="EMBL" id="EGD78347.1"/>
    </source>
</evidence>
<dbReference type="GeneID" id="16070221"/>
<sequence length="423" mass="47493">MSERGKEKTHGVFQCLYRGFIHTDSPDGKSIPGEAAVQKAHSMLSRKRIKKTRKLHPLFGRGFDTPLLMTIQSGAVRVDLPSDGKTQGAVVMNCQLHKIAFISHVANAVGIVVKRPGNGKFKCHLFLLDDEDGAVEVCRLLKKVTNEAFNRLRRVSCRLRSKQIKEGPPAVATRKPSLADEDQPWFHGPLSRAHAEDILQDYAAIDGLFLVRQREGKENEFAISFVVGGMVFHNRVERNKEGLYVNSKGTVFPSLRIMISEYQNRHPDMQCILTEFVPRDRVGGGVEYANAAVINQARKTKKQASFSRWSESDVRQVLENLDQLDLDGDDAPQDDTPKVEDLKVAPSDVQFDPIFDDVRFGYVDSVVWSHRTVPQGFQFGNEFVSLVMSGNTEVIEPSEDVNLDSECFDLSSMMTHLDQEDEC</sequence>
<gene>
    <name evidence="4" type="ORF">PTSG_09413</name>
</gene>
<evidence type="ECO:0000256" key="1">
    <source>
        <dbReference type="ARBA" id="ARBA00022999"/>
    </source>
</evidence>
<keyword evidence="1 2" id="KW-0727">SH2 domain</keyword>
<dbReference type="GO" id="GO:0005737">
    <property type="term" value="C:cytoplasm"/>
    <property type="evidence" value="ECO:0007669"/>
    <property type="project" value="TreeGrafter"/>
</dbReference>
<dbReference type="GO" id="GO:0007167">
    <property type="term" value="P:enzyme-linked receptor protein signaling pathway"/>
    <property type="evidence" value="ECO:0007669"/>
    <property type="project" value="TreeGrafter"/>
</dbReference>
<keyword evidence="5" id="KW-1185">Reference proteome</keyword>
<dbReference type="PANTHER" id="PTHR19969">
    <property type="entry name" value="SH2-SH3 ADAPTOR PROTEIN-RELATED"/>
    <property type="match status" value="1"/>
</dbReference>
<dbReference type="KEGG" id="sre:PTSG_09413"/>
<dbReference type="Pfam" id="PF00017">
    <property type="entry name" value="SH2"/>
    <property type="match status" value="1"/>
</dbReference>
<dbReference type="STRING" id="946362.F2UMJ8"/>
<proteinExistence type="predicted"/>
<dbReference type="Gene3D" id="3.30.505.10">
    <property type="entry name" value="SH2 domain"/>
    <property type="match status" value="1"/>
</dbReference>
<dbReference type="SMART" id="SM00252">
    <property type="entry name" value="SH2"/>
    <property type="match status" value="1"/>
</dbReference>
<dbReference type="GO" id="GO:0035591">
    <property type="term" value="F:signaling adaptor activity"/>
    <property type="evidence" value="ECO:0007669"/>
    <property type="project" value="TreeGrafter"/>
</dbReference>
<dbReference type="RefSeq" id="XP_004989670.1">
    <property type="nucleotide sequence ID" value="XM_004989613.1"/>
</dbReference>
<dbReference type="AlphaFoldDB" id="F2UMJ8"/>
<dbReference type="GO" id="GO:0016477">
    <property type="term" value="P:cell migration"/>
    <property type="evidence" value="ECO:0007669"/>
    <property type="project" value="TreeGrafter"/>
</dbReference>
<dbReference type="EMBL" id="GL832982">
    <property type="protein sequence ID" value="EGD78347.1"/>
    <property type="molecule type" value="Genomic_DNA"/>
</dbReference>
<accession>F2UMJ8</accession>
<dbReference type="SUPFAM" id="SSF50729">
    <property type="entry name" value="PH domain-like"/>
    <property type="match status" value="1"/>
</dbReference>
<dbReference type="CDD" id="cd00173">
    <property type="entry name" value="SH2"/>
    <property type="match status" value="1"/>
</dbReference>
<dbReference type="GO" id="GO:0030971">
    <property type="term" value="F:receptor tyrosine kinase binding"/>
    <property type="evidence" value="ECO:0007669"/>
    <property type="project" value="TreeGrafter"/>
</dbReference>
<evidence type="ECO:0000259" key="3">
    <source>
        <dbReference type="PROSITE" id="PS50001"/>
    </source>
</evidence>
<dbReference type="InterPro" id="IPR011993">
    <property type="entry name" value="PH-like_dom_sf"/>
</dbReference>
<evidence type="ECO:0000256" key="2">
    <source>
        <dbReference type="PROSITE-ProRule" id="PRU00191"/>
    </source>
</evidence>
<reference evidence="4" key="1">
    <citation type="submission" date="2009-08" db="EMBL/GenBank/DDBJ databases">
        <title>Annotation of Salpingoeca rosetta.</title>
        <authorList>
            <consortium name="The Broad Institute Genome Sequencing Platform"/>
            <person name="Russ C."/>
            <person name="Cuomo C."/>
            <person name="Burger G."/>
            <person name="Gray M.W."/>
            <person name="Holland P.W.H."/>
            <person name="King N."/>
            <person name="Lang F.B.F."/>
            <person name="Roger A.J."/>
            <person name="Ruiz-Trillo I."/>
            <person name="Young S.K."/>
            <person name="Zeng Q."/>
            <person name="Gargeya S."/>
            <person name="Alvarado L."/>
            <person name="Berlin A."/>
            <person name="Chapman S.B."/>
            <person name="Chen Z."/>
            <person name="Freedman E."/>
            <person name="Gellesch M."/>
            <person name="Goldberg J."/>
            <person name="Griggs A."/>
            <person name="Gujja S."/>
            <person name="Heilman E."/>
            <person name="Heiman D."/>
            <person name="Howarth C."/>
            <person name="Mehta T."/>
            <person name="Neiman D."/>
            <person name="Pearson M."/>
            <person name="Roberts A."/>
            <person name="Saif S."/>
            <person name="Shea T."/>
            <person name="Shenoy N."/>
            <person name="Sisk P."/>
            <person name="Stolte C."/>
            <person name="Sykes S."/>
            <person name="White J."/>
            <person name="Yandava C."/>
            <person name="Haas B."/>
            <person name="Nusbaum C."/>
            <person name="Birren B."/>
        </authorList>
    </citation>
    <scope>NUCLEOTIDE SEQUENCE</scope>
    <source>
        <strain evidence="4">ATCC 50818</strain>
    </source>
</reference>
<dbReference type="InterPro" id="IPR000980">
    <property type="entry name" value="SH2"/>
</dbReference>
<dbReference type="InterPro" id="IPR036860">
    <property type="entry name" value="SH2_dom_sf"/>
</dbReference>
<dbReference type="InterPro" id="IPR051184">
    <property type="entry name" value="Tyrosine-phos_adapter"/>
</dbReference>
<dbReference type="InParanoid" id="F2UMJ8"/>
<dbReference type="SUPFAM" id="SSF55550">
    <property type="entry name" value="SH2 domain"/>
    <property type="match status" value="1"/>
</dbReference>
<dbReference type="OrthoDB" id="5914531at2759"/>
<evidence type="ECO:0000313" key="5">
    <source>
        <dbReference type="Proteomes" id="UP000007799"/>
    </source>
</evidence>
<dbReference type="PROSITE" id="PS50001">
    <property type="entry name" value="SH2"/>
    <property type="match status" value="1"/>
</dbReference>
<name>F2UMJ8_SALR5</name>
<dbReference type="Proteomes" id="UP000007799">
    <property type="component" value="Unassembled WGS sequence"/>
</dbReference>